<dbReference type="InterPro" id="IPR008927">
    <property type="entry name" value="6-PGluconate_DH-like_C_sf"/>
</dbReference>
<feature type="compositionally biased region" description="Low complexity" evidence="5">
    <location>
        <begin position="300"/>
        <end position="314"/>
    </location>
</feature>
<keyword evidence="2" id="KW-0560">Oxidoreductase</keyword>
<evidence type="ECO:0000259" key="6">
    <source>
        <dbReference type="Pfam" id="PF03446"/>
    </source>
</evidence>
<evidence type="ECO:0000256" key="2">
    <source>
        <dbReference type="ARBA" id="ARBA00023002"/>
    </source>
</evidence>
<dbReference type="Gene3D" id="1.10.1040.10">
    <property type="entry name" value="N-(1-d-carboxylethyl)-l-norvaline Dehydrogenase, domain 2"/>
    <property type="match status" value="1"/>
</dbReference>
<dbReference type="SUPFAM" id="SSF48179">
    <property type="entry name" value="6-phosphogluconate dehydrogenase C-terminal domain-like"/>
    <property type="match status" value="1"/>
</dbReference>
<dbReference type="RefSeq" id="WP_084325650.1">
    <property type="nucleotide sequence ID" value="NZ_FMVB01000002.1"/>
</dbReference>
<name>A0A8I1D9Q4_RHOER</name>
<evidence type="ECO:0000256" key="3">
    <source>
        <dbReference type="ARBA" id="ARBA00023027"/>
    </source>
</evidence>
<dbReference type="Proteomes" id="UP000627573">
    <property type="component" value="Unassembled WGS sequence"/>
</dbReference>
<dbReference type="AlphaFoldDB" id="A0A8I1D9Q4"/>
<feature type="domain" description="3-hydroxyisobutyrate dehydrogenase-like NAD-binding" evidence="7">
    <location>
        <begin position="176"/>
        <end position="287"/>
    </location>
</feature>
<dbReference type="GO" id="GO:0016491">
    <property type="term" value="F:oxidoreductase activity"/>
    <property type="evidence" value="ECO:0007669"/>
    <property type="project" value="UniProtKB-KW"/>
</dbReference>
<dbReference type="PIRSF" id="PIRSF000103">
    <property type="entry name" value="HIBADH"/>
    <property type="match status" value="1"/>
</dbReference>
<dbReference type="Pfam" id="PF03446">
    <property type="entry name" value="NAD_binding_2"/>
    <property type="match status" value="1"/>
</dbReference>
<dbReference type="PANTHER" id="PTHR43060">
    <property type="entry name" value="3-HYDROXYISOBUTYRATE DEHYDROGENASE-LIKE 1, MITOCHONDRIAL-RELATED"/>
    <property type="match status" value="1"/>
</dbReference>
<keyword evidence="3" id="KW-0520">NAD</keyword>
<evidence type="ECO:0000256" key="1">
    <source>
        <dbReference type="ARBA" id="ARBA00009080"/>
    </source>
</evidence>
<protein>
    <submittedName>
        <fullName evidence="8">NAD(P)-dependent oxidoreductase</fullName>
    </submittedName>
</protein>
<dbReference type="SUPFAM" id="SSF51735">
    <property type="entry name" value="NAD(P)-binding Rossmann-fold domains"/>
    <property type="match status" value="1"/>
</dbReference>
<evidence type="ECO:0000313" key="8">
    <source>
        <dbReference type="EMBL" id="MBH5146386.1"/>
    </source>
</evidence>
<sequence>MTESAPKASASKTRLGYIGLGNMGAPMAQRLLDWPGGLVVCDARAEALEPFTTAGASAASTPADVAAQASIISVTVLDDAQVREVVCGPHGILSTAQPGTVVAIHSTISDTTAVELADICQQRGVLLVDAPISGGAGGAAQGRLAVMIGGSDEAFETVREPFGSWAELVVHAGDVGAGTRMKLARNLLHFVSFTATTEAARLAEAAGLDLRTLGKVVRHTDAITGGAGAIMLRDTTAPVSEDDPWFSILRHVRNLGEKDLALAIDLGDRLNLDLPLAHLALAGLGAGLGVGNDSQDRPAEPSTASSASTTREHA</sequence>
<comment type="similarity">
    <text evidence="1">Belongs to the HIBADH-related family.</text>
</comment>
<organism evidence="8 9">
    <name type="scientific">Rhodococcus erythropolis</name>
    <name type="common">Arthrobacter picolinophilus</name>
    <dbReference type="NCBI Taxonomy" id="1833"/>
    <lineage>
        <taxon>Bacteria</taxon>
        <taxon>Bacillati</taxon>
        <taxon>Actinomycetota</taxon>
        <taxon>Actinomycetes</taxon>
        <taxon>Mycobacteriales</taxon>
        <taxon>Nocardiaceae</taxon>
        <taxon>Rhodococcus</taxon>
        <taxon>Rhodococcus erythropolis group</taxon>
    </lineage>
</organism>
<keyword evidence="9" id="KW-1185">Reference proteome</keyword>
<comment type="caution">
    <text evidence="8">The sequence shown here is derived from an EMBL/GenBank/DDBJ whole genome shotgun (WGS) entry which is preliminary data.</text>
</comment>
<feature type="domain" description="6-phosphogluconate dehydrogenase NADP-binding" evidence="6">
    <location>
        <begin position="15"/>
        <end position="173"/>
    </location>
</feature>
<dbReference type="GO" id="GO:0050661">
    <property type="term" value="F:NADP binding"/>
    <property type="evidence" value="ECO:0007669"/>
    <property type="project" value="InterPro"/>
</dbReference>
<dbReference type="PANTHER" id="PTHR43060:SF15">
    <property type="entry name" value="3-HYDROXYISOBUTYRATE DEHYDROGENASE-LIKE 1, MITOCHONDRIAL-RELATED"/>
    <property type="match status" value="1"/>
</dbReference>
<dbReference type="InterPro" id="IPR002204">
    <property type="entry name" value="3-OH-isobutyrate_DH-rel_CS"/>
</dbReference>
<accession>A0A8I1D9Q4</accession>
<feature type="region of interest" description="Disordered" evidence="5">
    <location>
        <begin position="291"/>
        <end position="314"/>
    </location>
</feature>
<dbReference type="GO" id="GO:0016054">
    <property type="term" value="P:organic acid catabolic process"/>
    <property type="evidence" value="ECO:0007669"/>
    <property type="project" value="UniProtKB-ARBA"/>
</dbReference>
<evidence type="ECO:0000256" key="4">
    <source>
        <dbReference type="PIRSR" id="PIRSR000103-1"/>
    </source>
</evidence>
<dbReference type="InterPro" id="IPR036291">
    <property type="entry name" value="NAD(P)-bd_dom_sf"/>
</dbReference>
<dbReference type="GO" id="GO:0051287">
    <property type="term" value="F:NAD binding"/>
    <property type="evidence" value="ECO:0007669"/>
    <property type="project" value="InterPro"/>
</dbReference>
<feature type="active site" evidence="4">
    <location>
        <position position="182"/>
    </location>
</feature>
<gene>
    <name evidence="8" type="ORF">I3517_27660</name>
</gene>
<dbReference type="InterPro" id="IPR006115">
    <property type="entry name" value="6PGDH_NADP-bd"/>
</dbReference>
<dbReference type="InterPro" id="IPR029154">
    <property type="entry name" value="HIBADH-like_NADP-bd"/>
</dbReference>
<dbReference type="PROSITE" id="PS00895">
    <property type="entry name" value="3_HYDROXYISOBUT_DH"/>
    <property type="match status" value="1"/>
</dbReference>
<dbReference type="Pfam" id="PF14833">
    <property type="entry name" value="NAD_binding_11"/>
    <property type="match status" value="1"/>
</dbReference>
<dbReference type="InterPro" id="IPR015815">
    <property type="entry name" value="HIBADH-related"/>
</dbReference>
<evidence type="ECO:0000313" key="9">
    <source>
        <dbReference type="Proteomes" id="UP000627573"/>
    </source>
</evidence>
<proteinExistence type="inferred from homology"/>
<dbReference type="InterPro" id="IPR013328">
    <property type="entry name" value="6PGD_dom2"/>
</dbReference>
<evidence type="ECO:0000259" key="7">
    <source>
        <dbReference type="Pfam" id="PF14833"/>
    </source>
</evidence>
<dbReference type="Gene3D" id="3.40.50.720">
    <property type="entry name" value="NAD(P)-binding Rossmann-like Domain"/>
    <property type="match status" value="1"/>
</dbReference>
<reference evidence="8 9" key="1">
    <citation type="submission" date="2020-12" db="EMBL/GenBank/DDBJ databases">
        <title>Draft genome sequence of furan degrading bacterial strain FUR100.</title>
        <authorList>
            <person name="Woiski C."/>
        </authorList>
    </citation>
    <scope>NUCLEOTIDE SEQUENCE [LARGE SCALE GENOMIC DNA]</scope>
    <source>
        <strain evidence="8 9">FUR100</strain>
    </source>
</reference>
<evidence type="ECO:0000256" key="5">
    <source>
        <dbReference type="SAM" id="MobiDB-lite"/>
    </source>
</evidence>
<dbReference type="EMBL" id="JAECSB010000089">
    <property type="protein sequence ID" value="MBH5146386.1"/>
    <property type="molecule type" value="Genomic_DNA"/>
</dbReference>